<dbReference type="SUPFAM" id="SSF54862">
    <property type="entry name" value="4Fe-4S ferredoxins"/>
    <property type="match status" value="1"/>
</dbReference>
<evidence type="ECO:0000313" key="1">
    <source>
        <dbReference type="EMBL" id="GIH26302.1"/>
    </source>
</evidence>
<dbReference type="Pfam" id="PF13459">
    <property type="entry name" value="Fer4_15"/>
    <property type="match status" value="1"/>
</dbReference>
<comment type="caution">
    <text evidence="1">The sequence shown here is derived from an EMBL/GenBank/DDBJ whole genome shotgun (WGS) entry which is preliminary data.</text>
</comment>
<gene>
    <name evidence="1" type="ORF">Aph01nite_46120</name>
</gene>
<dbReference type="Gene3D" id="3.30.70.20">
    <property type="match status" value="1"/>
</dbReference>
<protein>
    <recommendedName>
        <fullName evidence="3">Ferredoxin</fullName>
    </recommendedName>
</protein>
<accession>A0A919QCB4</accession>
<proteinExistence type="predicted"/>
<evidence type="ECO:0000313" key="2">
    <source>
        <dbReference type="Proteomes" id="UP000640052"/>
    </source>
</evidence>
<dbReference type="Proteomes" id="UP000640052">
    <property type="component" value="Unassembled WGS sequence"/>
</dbReference>
<sequence length="60" mass="6313">MCFGTGLCSATAPELFTLGPDGYAVPRESELTDPADISVAEEVAECCPREAIILRRADPG</sequence>
<evidence type="ECO:0008006" key="3">
    <source>
        <dbReference type="Google" id="ProtNLM"/>
    </source>
</evidence>
<reference evidence="1" key="1">
    <citation type="submission" date="2021-01" db="EMBL/GenBank/DDBJ databases">
        <title>Whole genome shotgun sequence of Acrocarpospora phusangensis NBRC 108782.</title>
        <authorList>
            <person name="Komaki H."/>
            <person name="Tamura T."/>
        </authorList>
    </citation>
    <scope>NUCLEOTIDE SEQUENCE</scope>
    <source>
        <strain evidence="1">NBRC 108782</strain>
    </source>
</reference>
<name>A0A919QCB4_9ACTN</name>
<organism evidence="1 2">
    <name type="scientific">Acrocarpospora phusangensis</name>
    <dbReference type="NCBI Taxonomy" id="1070424"/>
    <lineage>
        <taxon>Bacteria</taxon>
        <taxon>Bacillati</taxon>
        <taxon>Actinomycetota</taxon>
        <taxon>Actinomycetes</taxon>
        <taxon>Streptosporangiales</taxon>
        <taxon>Streptosporangiaceae</taxon>
        <taxon>Acrocarpospora</taxon>
    </lineage>
</organism>
<dbReference type="EMBL" id="BOOA01000038">
    <property type="protein sequence ID" value="GIH26302.1"/>
    <property type="molecule type" value="Genomic_DNA"/>
</dbReference>
<dbReference type="AlphaFoldDB" id="A0A919QCB4"/>
<keyword evidence="2" id="KW-1185">Reference proteome</keyword>